<dbReference type="Proteomes" id="UP000010798">
    <property type="component" value="Chromosome"/>
</dbReference>
<protein>
    <submittedName>
        <fullName evidence="1">Uncharacterized protein</fullName>
    </submittedName>
</protein>
<reference evidence="1 2" key="1">
    <citation type="submission" date="2012-02" db="EMBL/GenBank/DDBJ databases">
        <title>Complete sequence of chromosome of Singulisphaera acidiphila DSM 18658.</title>
        <authorList>
            <consortium name="US DOE Joint Genome Institute (JGI-PGF)"/>
            <person name="Lucas S."/>
            <person name="Copeland A."/>
            <person name="Lapidus A."/>
            <person name="Glavina del Rio T."/>
            <person name="Dalin E."/>
            <person name="Tice H."/>
            <person name="Bruce D."/>
            <person name="Goodwin L."/>
            <person name="Pitluck S."/>
            <person name="Peters L."/>
            <person name="Ovchinnikova G."/>
            <person name="Chertkov O."/>
            <person name="Kyrpides N."/>
            <person name="Mavromatis K."/>
            <person name="Ivanova N."/>
            <person name="Brettin T."/>
            <person name="Detter J.C."/>
            <person name="Han C."/>
            <person name="Larimer F."/>
            <person name="Land M."/>
            <person name="Hauser L."/>
            <person name="Markowitz V."/>
            <person name="Cheng J.-F."/>
            <person name="Hugenholtz P."/>
            <person name="Woyke T."/>
            <person name="Wu D."/>
            <person name="Tindall B."/>
            <person name="Pomrenke H."/>
            <person name="Brambilla E."/>
            <person name="Klenk H.-P."/>
            <person name="Eisen J.A."/>
        </authorList>
    </citation>
    <scope>NUCLEOTIDE SEQUENCE [LARGE SCALE GENOMIC DNA]</scope>
    <source>
        <strain evidence="2">ATCC BAA-1392 / DSM 18658 / VKM B-2454 / MOB10</strain>
    </source>
</reference>
<sequence length="176" mass="19940">MATLVRSRSTFEADRVEWRPVSMPDGQSRLWMPVNPEVSQRSVADGPATFETTELKWVSANGATVFGCIQNEVPSHISLDREDEILTTISQQATSAAKTRIIAQESIRLAKRWNGREVQVESDEGSYGVLRYYIINHRIYQLQAIVPKSRQKSRLIHRFLNSFGYASENSESTPPI</sequence>
<dbReference type="HOGENOM" id="CLU_1524152_0_0_0"/>
<accession>L0DBF0</accession>
<gene>
    <name evidence="1" type="ordered locus">Sinac_2392</name>
</gene>
<organism evidence="1 2">
    <name type="scientific">Singulisphaera acidiphila (strain ATCC BAA-1392 / DSM 18658 / VKM B-2454 / MOB10)</name>
    <dbReference type="NCBI Taxonomy" id="886293"/>
    <lineage>
        <taxon>Bacteria</taxon>
        <taxon>Pseudomonadati</taxon>
        <taxon>Planctomycetota</taxon>
        <taxon>Planctomycetia</taxon>
        <taxon>Isosphaerales</taxon>
        <taxon>Isosphaeraceae</taxon>
        <taxon>Singulisphaera</taxon>
    </lineage>
</organism>
<proteinExistence type="predicted"/>
<keyword evidence="2" id="KW-1185">Reference proteome</keyword>
<evidence type="ECO:0000313" key="1">
    <source>
        <dbReference type="EMBL" id="AGA26704.1"/>
    </source>
</evidence>
<name>L0DBF0_SINAD</name>
<dbReference type="AlphaFoldDB" id="L0DBF0"/>
<evidence type="ECO:0000313" key="2">
    <source>
        <dbReference type="Proteomes" id="UP000010798"/>
    </source>
</evidence>
<dbReference type="KEGG" id="saci:Sinac_2392"/>
<dbReference type="EMBL" id="CP003364">
    <property type="protein sequence ID" value="AGA26704.1"/>
    <property type="molecule type" value="Genomic_DNA"/>
</dbReference>